<dbReference type="HOGENOM" id="CLU_3335720_0_0_1"/>
<dbReference type="Proteomes" id="UP000002668">
    <property type="component" value="Genome"/>
</dbReference>
<sequence>MRRRRVDSQSSAAPSYPYLLLSDRITAGSCDGGRDWPT</sequence>
<organism evidence="2">
    <name type="scientific">Leptosphaeria maculans (strain JN3 / isolate v23.1.3 / race Av1-4-5-6-7-8)</name>
    <name type="common">Blackleg fungus</name>
    <name type="synonym">Phoma lingam</name>
    <dbReference type="NCBI Taxonomy" id="985895"/>
    <lineage>
        <taxon>Eukaryota</taxon>
        <taxon>Fungi</taxon>
        <taxon>Dikarya</taxon>
        <taxon>Ascomycota</taxon>
        <taxon>Pezizomycotina</taxon>
        <taxon>Dothideomycetes</taxon>
        <taxon>Pleosporomycetidae</taxon>
        <taxon>Pleosporales</taxon>
        <taxon>Pleosporineae</taxon>
        <taxon>Leptosphaeriaceae</taxon>
        <taxon>Plenodomus</taxon>
        <taxon>Plenodomus lingam/Leptosphaeria maculans species complex</taxon>
    </lineage>
</organism>
<dbReference type="InParanoid" id="E4ZSG4"/>
<dbReference type="EMBL" id="FP929122">
    <property type="protein sequence ID" value="CBX94344.1"/>
    <property type="molecule type" value="Genomic_DNA"/>
</dbReference>
<protein>
    <submittedName>
        <fullName evidence="1">Predicted protein</fullName>
    </submittedName>
</protein>
<keyword evidence="2" id="KW-1185">Reference proteome</keyword>
<name>E4ZSG4_LEPMJ</name>
<gene>
    <name evidence="1" type="ORF">LEMA_P121080.1</name>
</gene>
<evidence type="ECO:0000313" key="2">
    <source>
        <dbReference type="Proteomes" id="UP000002668"/>
    </source>
</evidence>
<evidence type="ECO:0000313" key="1">
    <source>
        <dbReference type="EMBL" id="CBX94344.1"/>
    </source>
</evidence>
<dbReference type="VEuPathDB" id="FungiDB:LEMA_P121080.1"/>
<reference evidence="2" key="1">
    <citation type="journal article" date="2011" name="Nat. Commun.">
        <title>Effector diversification within compartments of the Leptosphaeria maculans genome affected by Repeat-Induced Point mutations.</title>
        <authorList>
            <person name="Rouxel T."/>
            <person name="Grandaubert J."/>
            <person name="Hane J.K."/>
            <person name="Hoede C."/>
            <person name="van de Wouw A.P."/>
            <person name="Couloux A."/>
            <person name="Dominguez V."/>
            <person name="Anthouard V."/>
            <person name="Bally P."/>
            <person name="Bourras S."/>
            <person name="Cozijnsen A.J."/>
            <person name="Ciuffetti L.M."/>
            <person name="Degrave A."/>
            <person name="Dilmaghani A."/>
            <person name="Duret L."/>
            <person name="Fudal I."/>
            <person name="Goodwin S.B."/>
            <person name="Gout L."/>
            <person name="Glaser N."/>
            <person name="Linglin J."/>
            <person name="Kema G.H.J."/>
            <person name="Lapalu N."/>
            <person name="Lawrence C.B."/>
            <person name="May K."/>
            <person name="Meyer M."/>
            <person name="Ollivier B."/>
            <person name="Poulain J."/>
            <person name="Schoch C.L."/>
            <person name="Simon A."/>
            <person name="Spatafora J.W."/>
            <person name="Stachowiak A."/>
            <person name="Turgeon B.G."/>
            <person name="Tyler B.M."/>
            <person name="Vincent D."/>
            <person name="Weissenbach J."/>
            <person name="Amselem J."/>
            <person name="Quesneville H."/>
            <person name="Oliver R.P."/>
            <person name="Wincker P."/>
            <person name="Balesdent M.-H."/>
            <person name="Howlett B.J."/>
        </authorList>
    </citation>
    <scope>NUCLEOTIDE SEQUENCE [LARGE SCALE GENOMIC DNA]</scope>
    <source>
        <strain evidence="2">JN3 / isolate v23.1.3 / race Av1-4-5-6-7-8</strain>
    </source>
</reference>
<accession>E4ZSG4</accession>
<proteinExistence type="predicted"/>
<dbReference type="AlphaFoldDB" id="E4ZSG4"/>